<dbReference type="PANTHER" id="PTHR46191:SF2">
    <property type="entry name" value="HALOACID DEHALOGENASE-LIKE HYDROLASE DOMAIN-CONTAINING PROTEIN 3"/>
    <property type="match status" value="1"/>
</dbReference>
<dbReference type="GO" id="GO:0005634">
    <property type="term" value="C:nucleus"/>
    <property type="evidence" value="ECO:0007669"/>
    <property type="project" value="TreeGrafter"/>
</dbReference>
<dbReference type="PANTHER" id="PTHR46191">
    <property type="match status" value="1"/>
</dbReference>
<dbReference type="InterPro" id="IPR044924">
    <property type="entry name" value="HAD-SF_hydro_IA_REG-2-like_cap"/>
</dbReference>
<dbReference type="InterPro" id="IPR036412">
    <property type="entry name" value="HAD-like_sf"/>
</dbReference>
<evidence type="ECO:0000313" key="2">
    <source>
        <dbReference type="Proteomes" id="UP000191522"/>
    </source>
</evidence>
<gene>
    <name evidence="1" type="ORF">PENDEC_c003G00320</name>
</gene>
<sequence length="318" mass="34715">MNSLHARSISTSHPRNLLLTIDAFGTLFYPCPSVPVQYATTAHEFGLSRTAITPAKLKSAFKDVLRAQSKRYPNYGRADVLGGKYGGPRQWWEEVIRGSFARVLAPSQGGSKEQFDLPLGMVDTLIDRFAGQGGYTLYEDVVPFFARMREIKNSSTRRFDRVVLGVISNSDDRVPAVLKAMGLRVGNIRADQDLSSIELPGFEQRGGNVQGAGAGSSVDLDLDLVITSYEAGEEKPNRLIFDVAKRQAGLGSTSAGVDETDDWVCVHVGDDYEKDYRGAIDAGWQSYLLPRGDGQQHPARTIRSLVDLIGELKIGSSG</sequence>
<dbReference type="EMBL" id="MDYL01000003">
    <property type="protein sequence ID" value="OQD77175.1"/>
    <property type="molecule type" value="Genomic_DNA"/>
</dbReference>
<reference evidence="2" key="1">
    <citation type="journal article" date="2017" name="Nat. Microbiol.">
        <title>Global analysis of biosynthetic gene clusters reveals vast potential of secondary metabolite production in Penicillium species.</title>
        <authorList>
            <person name="Nielsen J.C."/>
            <person name="Grijseels S."/>
            <person name="Prigent S."/>
            <person name="Ji B."/>
            <person name="Dainat J."/>
            <person name="Nielsen K.F."/>
            <person name="Frisvad J.C."/>
            <person name="Workman M."/>
            <person name="Nielsen J."/>
        </authorList>
    </citation>
    <scope>NUCLEOTIDE SEQUENCE [LARGE SCALE GENOMIC DNA]</scope>
    <source>
        <strain evidence="2">IBT 11843</strain>
    </source>
</reference>
<dbReference type="AlphaFoldDB" id="A0A1V6PJF4"/>
<dbReference type="SUPFAM" id="SSF56784">
    <property type="entry name" value="HAD-like"/>
    <property type="match status" value="1"/>
</dbReference>
<dbReference type="OrthoDB" id="444127at2759"/>
<evidence type="ECO:0008006" key="3">
    <source>
        <dbReference type="Google" id="ProtNLM"/>
    </source>
</evidence>
<comment type="caution">
    <text evidence="1">The sequence shown here is derived from an EMBL/GenBank/DDBJ whole genome shotgun (WGS) entry which is preliminary data.</text>
</comment>
<dbReference type="Proteomes" id="UP000191522">
    <property type="component" value="Unassembled WGS sequence"/>
</dbReference>
<dbReference type="OMA" id="WWRQLIA"/>
<dbReference type="InterPro" id="IPR023214">
    <property type="entry name" value="HAD_sf"/>
</dbReference>
<dbReference type="STRING" id="69771.A0A1V6PJF4"/>
<evidence type="ECO:0000313" key="1">
    <source>
        <dbReference type="EMBL" id="OQD77175.1"/>
    </source>
</evidence>
<keyword evidence="2" id="KW-1185">Reference proteome</keyword>
<dbReference type="Pfam" id="PF13242">
    <property type="entry name" value="Hydrolase_like"/>
    <property type="match status" value="1"/>
</dbReference>
<dbReference type="InterPro" id="IPR051828">
    <property type="entry name" value="HAD-like_hydrolase_domain"/>
</dbReference>
<accession>A0A1V6PJF4</accession>
<organism evidence="1 2">
    <name type="scientific">Penicillium decumbens</name>
    <dbReference type="NCBI Taxonomy" id="69771"/>
    <lineage>
        <taxon>Eukaryota</taxon>
        <taxon>Fungi</taxon>
        <taxon>Dikarya</taxon>
        <taxon>Ascomycota</taxon>
        <taxon>Pezizomycotina</taxon>
        <taxon>Eurotiomycetes</taxon>
        <taxon>Eurotiomycetidae</taxon>
        <taxon>Eurotiales</taxon>
        <taxon>Aspergillaceae</taxon>
        <taxon>Penicillium</taxon>
    </lineage>
</organism>
<dbReference type="Gene3D" id="1.10.150.720">
    <property type="entry name" value="Haloacid dehalogenase-like hydrolase"/>
    <property type="match status" value="1"/>
</dbReference>
<protein>
    <recommendedName>
        <fullName evidence="3">Haloacid dehalogenase-like hydrolase</fullName>
    </recommendedName>
</protein>
<proteinExistence type="predicted"/>
<dbReference type="Gene3D" id="3.40.50.1000">
    <property type="entry name" value="HAD superfamily/HAD-like"/>
    <property type="match status" value="1"/>
</dbReference>
<name>A0A1V6PJF4_PENDC</name>